<dbReference type="Proteomes" id="UP000023152">
    <property type="component" value="Unassembled WGS sequence"/>
</dbReference>
<evidence type="ECO:0000256" key="1">
    <source>
        <dbReference type="SAM" id="Phobius"/>
    </source>
</evidence>
<proteinExistence type="predicted"/>
<evidence type="ECO:0000313" key="3">
    <source>
        <dbReference type="Proteomes" id="UP000023152"/>
    </source>
</evidence>
<gene>
    <name evidence="2" type="ORF">RFI_18779</name>
</gene>
<organism evidence="2 3">
    <name type="scientific">Reticulomyxa filosa</name>
    <dbReference type="NCBI Taxonomy" id="46433"/>
    <lineage>
        <taxon>Eukaryota</taxon>
        <taxon>Sar</taxon>
        <taxon>Rhizaria</taxon>
        <taxon>Retaria</taxon>
        <taxon>Foraminifera</taxon>
        <taxon>Monothalamids</taxon>
        <taxon>Reticulomyxidae</taxon>
        <taxon>Reticulomyxa</taxon>
    </lineage>
</organism>
<keyword evidence="3" id="KW-1185">Reference proteome</keyword>
<reference evidence="2 3" key="1">
    <citation type="journal article" date="2013" name="Curr. Biol.">
        <title>The Genome of the Foraminiferan Reticulomyxa filosa.</title>
        <authorList>
            <person name="Glockner G."/>
            <person name="Hulsmann N."/>
            <person name="Schleicher M."/>
            <person name="Noegel A.A."/>
            <person name="Eichinger L."/>
            <person name="Gallinger C."/>
            <person name="Pawlowski J."/>
            <person name="Sierra R."/>
            <person name="Euteneuer U."/>
            <person name="Pillet L."/>
            <person name="Moustafa A."/>
            <person name="Platzer M."/>
            <person name="Groth M."/>
            <person name="Szafranski K."/>
            <person name="Schliwa M."/>
        </authorList>
    </citation>
    <scope>NUCLEOTIDE SEQUENCE [LARGE SCALE GENOMIC DNA]</scope>
</reference>
<protein>
    <submittedName>
        <fullName evidence="2">Uncharacterized protein</fullName>
    </submittedName>
</protein>
<dbReference type="AlphaFoldDB" id="X6MXE8"/>
<sequence length="343" mass="40066">MQTWVKSVQTIAELGLSVFSVNNWEEKVKRPLHSEGYQKVGIEVMKEVERREQEWNDWSASLLSRPLCLQNTNSSDINEQLLLRPFDGDKHGQYNNYSKKKKDFAIILRKHRQKSSLNHYFPSSSEFCEHQIMTIGTDREKHDNDNDNDNDEDNAVNIQDDEEEEEQAEEEEEIIGYLRRQALAKNNDCGEDADDTYSIAPRTLSLSQEEWRNIEKLVRSQHHDISHVAITDITIDQNMIHFLNLLHYYNIEVIYVYICVYICIYIYAYIYCEKLKKLEVVNTCLVGDNWIGKTDSDGSSGRRIGMKSHRFEGMSLSQKRKLITQNSEDKLGMLIANHPNLQH</sequence>
<feature type="transmembrane region" description="Helical" evidence="1">
    <location>
        <begin position="254"/>
        <end position="272"/>
    </location>
</feature>
<keyword evidence="1" id="KW-0472">Membrane</keyword>
<dbReference type="EMBL" id="ASPP01014849">
    <property type="protein sequence ID" value="ETO18484.1"/>
    <property type="molecule type" value="Genomic_DNA"/>
</dbReference>
<feature type="non-terminal residue" evidence="2">
    <location>
        <position position="343"/>
    </location>
</feature>
<comment type="caution">
    <text evidence="2">The sequence shown here is derived from an EMBL/GenBank/DDBJ whole genome shotgun (WGS) entry which is preliminary data.</text>
</comment>
<keyword evidence="1" id="KW-0812">Transmembrane</keyword>
<evidence type="ECO:0000313" key="2">
    <source>
        <dbReference type="EMBL" id="ETO18484.1"/>
    </source>
</evidence>
<keyword evidence="1" id="KW-1133">Transmembrane helix</keyword>
<name>X6MXE8_RETFI</name>
<accession>X6MXE8</accession>